<proteinExistence type="predicted"/>
<accession>A0ABD5Y7B1</accession>
<dbReference type="GeneID" id="78822541"/>
<organism evidence="2 3">
    <name type="scientific">Halosimplex aquaticum</name>
    <dbReference type="NCBI Taxonomy" id="3026162"/>
    <lineage>
        <taxon>Archaea</taxon>
        <taxon>Methanobacteriati</taxon>
        <taxon>Methanobacteriota</taxon>
        <taxon>Stenosarchaea group</taxon>
        <taxon>Halobacteria</taxon>
        <taxon>Halobacteriales</taxon>
        <taxon>Haloarculaceae</taxon>
        <taxon>Halosimplex</taxon>
    </lineage>
</organism>
<protein>
    <submittedName>
        <fullName evidence="2">Uncharacterized protein</fullName>
    </submittedName>
</protein>
<keyword evidence="3" id="KW-1185">Reference proteome</keyword>
<reference evidence="2 3" key="1">
    <citation type="journal article" date="2019" name="Int. J. Syst. Evol. Microbiol.">
        <title>The Global Catalogue of Microorganisms (GCM) 10K type strain sequencing project: providing services to taxonomists for standard genome sequencing and annotation.</title>
        <authorList>
            <consortium name="The Broad Institute Genomics Platform"/>
            <consortium name="The Broad Institute Genome Sequencing Center for Infectious Disease"/>
            <person name="Wu L."/>
            <person name="Ma J."/>
        </authorList>
    </citation>
    <scope>NUCLEOTIDE SEQUENCE [LARGE SCALE GENOMIC DNA]</scope>
    <source>
        <strain evidence="2 3">XZYJT29</strain>
    </source>
</reference>
<sequence>MSRDSGSRDRRHERSEPVPTGGIEVEPMAEITEVTQDRGKTYVCKTCEVQFVVPRSETAVCCPICRMNRIQVVD</sequence>
<dbReference type="Proteomes" id="UP001596432">
    <property type="component" value="Unassembled WGS sequence"/>
</dbReference>
<dbReference type="EMBL" id="JBHTAS010000001">
    <property type="protein sequence ID" value="MFC7142206.1"/>
    <property type="molecule type" value="Genomic_DNA"/>
</dbReference>
<dbReference type="AlphaFoldDB" id="A0ABD5Y7B1"/>
<evidence type="ECO:0000256" key="1">
    <source>
        <dbReference type="SAM" id="MobiDB-lite"/>
    </source>
</evidence>
<feature type="region of interest" description="Disordered" evidence="1">
    <location>
        <begin position="1"/>
        <end position="25"/>
    </location>
</feature>
<evidence type="ECO:0000313" key="2">
    <source>
        <dbReference type="EMBL" id="MFC7142206.1"/>
    </source>
</evidence>
<name>A0ABD5Y7B1_9EURY</name>
<evidence type="ECO:0000313" key="3">
    <source>
        <dbReference type="Proteomes" id="UP001596432"/>
    </source>
</evidence>
<dbReference type="RefSeq" id="WP_274323275.1">
    <property type="nucleotide sequence ID" value="NZ_CP118158.1"/>
</dbReference>
<comment type="caution">
    <text evidence="2">The sequence shown here is derived from an EMBL/GenBank/DDBJ whole genome shotgun (WGS) entry which is preliminary data.</text>
</comment>
<gene>
    <name evidence="2" type="ORF">ACFQMA_20505</name>
</gene>
<feature type="compositionally biased region" description="Basic and acidic residues" evidence="1">
    <location>
        <begin position="1"/>
        <end position="16"/>
    </location>
</feature>